<reference evidence="5" key="1">
    <citation type="journal article" date="2020" name="Fungal Divers.">
        <title>Resolving the Mortierellaceae phylogeny through synthesis of multi-gene phylogenetics and phylogenomics.</title>
        <authorList>
            <person name="Vandepol N."/>
            <person name="Liber J."/>
            <person name="Desiro A."/>
            <person name="Na H."/>
            <person name="Kennedy M."/>
            <person name="Barry K."/>
            <person name="Grigoriev I.V."/>
            <person name="Miller A.N."/>
            <person name="O'Donnell K."/>
            <person name="Stajich J.E."/>
            <person name="Bonito G."/>
        </authorList>
    </citation>
    <scope>NUCLEOTIDE SEQUENCE</scope>
    <source>
        <strain evidence="5">KOD1015</strain>
    </source>
</reference>
<dbReference type="PANTHER" id="PTHR47966:SF51">
    <property type="entry name" value="BETA-SITE APP-CLEAVING ENZYME, ISOFORM A-RELATED"/>
    <property type="match status" value="1"/>
</dbReference>
<dbReference type="PROSITE" id="PS51767">
    <property type="entry name" value="PEPTIDASE_A1"/>
    <property type="match status" value="1"/>
</dbReference>
<feature type="active site" evidence="2">
    <location>
        <position position="49"/>
    </location>
</feature>
<dbReference type="Proteomes" id="UP000780801">
    <property type="component" value="Unassembled WGS sequence"/>
</dbReference>
<evidence type="ECO:0000256" key="1">
    <source>
        <dbReference type="ARBA" id="ARBA00007447"/>
    </source>
</evidence>
<keyword evidence="6" id="KW-1185">Reference proteome</keyword>
<dbReference type="Pfam" id="PF00026">
    <property type="entry name" value="Asp"/>
    <property type="match status" value="1"/>
</dbReference>
<feature type="domain" description="Peptidase A1" evidence="4">
    <location>
        <begin position="31"/>
        <end position="335"/>
    </location>
</feature>
<feature type="chain" id="PRO_5040412840" description="Peptidase A1 domain-containing protein" evidence="3">
    <location>
        <begin position="20"/>
        <end position="345"/>
    </location>
</feature>
<evidence type="ECO:0000313" key="5">
    <source>
        <dbReference type="EMBL" id="KAF9579372.1"/>
    </source>
</evidence>
<dbReference type="CDD" id="cd05471">
    <property type="entry name" value="pepsin_like"/>
    <property type="match status" value="1"/>
</dbReference>
<comment type="caution">
    <text evidence="5">The sequence shown here is derived from an EMBL/GenBank/DDBJ whole genome shotgun (WGS) entry which is preliminary data.</text>
</comment>
<evidence type="ECO:0000259" key="4">
    <source>
        <dbReference type="PROSITE" id="PS51767"/>
    </source>
</evidence>
<evidence type="ECO:0000256" key="2">
    <source>
        <dbReference type="PIRSR" id="PIRSR601461-1"/>
    </source>
</evidence>
<keyword evidence="3" id="KW-0732">Signal</keyword>
<dbReference type="InterPro" id="IPR021109">
    <property type="entry name" value="Peptidase_aspartic_dom_sf"/>
</dbReference>
<dbReference type="PRINTS" id="PR00792">
    <property type="entry name" value="PEPSIN"/>
</dbReference>
<evidence type="ECO:0000256" key="3">
    <source>
        <dbReference type="SAM" id="SignalP"/>
    </source>
</evidence>
<proteinExistence type="inferred from homology"/>
<dbReference type="InterPro" id="IPR001461">
    <property type="entry name" value="Aspartic_peptidase_A1"/>
</dbReference>
<dbReference type="OrthoDB" id="660550at2759"/>
<protein>
    <recommendedName>
        <fullName evidence="4">Peptidase A1 domain-containing protein</fullName>
    </recommendedName>
</protein>
<evidence type="ECO:0000313" key="6">
    <source>
        <dbReference type="Proteomes" id="UP000780801"/>
    </source>
</evidence>
<dbReference type="EMBL" id="JAABOA010002814">
    <property type="protein sequence ID" value="KAF9579372.1"/>
    <property type="molecule type" value="Genomic_DNA"/>
</dbReference>
<accession>A0A9P6KC71</accession>
<feature type="active site" evidence="2">
    <location>
        <position position="217"/>
    </location>
</feature>
<sequence length="345" mass="37432">MRPRILVPLVAAVLKLTHAESIPYTDEITHGAISVGVGDPPTLYKLMVDTGSANTWVGREEPFKTTPTTRETGDTVKIYYSSGSFSGKELIDQVTLSPNLVVSDQSIGVSTEKTSVEDGILGLGPTSLTNGTLQNNIAKQIPTVLDNLYSEAKISSHVFSIDHEFITFGGYDASKVIGDVVYTPITTTFPASNFWGIDASFMYGGEVILALTAGIVDHGTAMLLLAADAFEKFQKATGAVMDSDTDLLTITPEQYSNLKSLYINLGDHPLEIPSSALLWPRDQNDDIGGDPNKIYLIVGDQKALSGQGMDFLIGYRILRKFYTVFDVEKDQVGFAYTSFTNTTEN</sequence>
<dbReference type="InterPro" id="IPR034164">
    <property type="entry name" value="Pepsin-like_dom"/>
</dbReference>
<comment type="similarity">
    <text evidence="1">Belongs to the peptidase A1 family.</text>
</comment>
<dbReference type="PANTHER" id="PTHR47966">
    <property type="entry name" value="BETA-SITE APP-CLEAVING ENZYME, ISOFORM A-RELATED"/>
    <property type="match status" value="1"/>
</dbReference>
<dbReference type="GO" id="GO:0006508">
    <property type="term" value="P:proteolysis"/>
    <property type="evidence" value="ECO:0007669"/>
    <property type="project" value="InterPro"/>
</dbReference>
<dbReference type="AlphaFoldDB" id="A0A9P6KC71"/>
<dbReference type="InterPro" id="IPR033121">
    <property type="entry name" value="PEPTIDASE_A1"/>
</dbReference>
<dbReference type="Gene3D" id="2.40.70.10">
    <property type="entry name" value="Acid Proteases"/>
    <property type="match status" value="2"/>
</dbReference>
<name>A0A9P6KC71_9FUNG</name>
<dbReference type="SUPFAM" id="SSF50630">
    <property type="entry name" value="Acid proteases"/>
    <property type="match status" value="1"/>
</dbReference>
<gene>
    <name evidence="5" type="ORF">BGW38_004400</name>
</gene>
<feature type="signal peptide" evidence="3">
    <location>
        <begin position="1"/>
        <end position="19"/>
    </location>
</feature>
<organism evidence="5 6">
    <name type="scientific">Lunasporangiospora selenospora</name>
    <dbReference type="NCBI Taxonomy" id="979761"/>
    <lineage>
        <taxon>Eukaryota</taxon>
        <taxon>Fungi</taxon>
        <taxon>Fungi incertae sedis</taxon>
        <taxon>Mucoromycota</taxon>
        <taxon>Mortierellomycotina</taxon>
        <taxon>Mortierellomycetes</taxon>
        <taxon>Mortierellales</taxon>
        <taxon>Mortierellaceae</taxon>
        <taxon>Lunasporangiospora</taxon>
    </lineage>
</organism>
<dbReference type="GO" id="GO:0004190">
    <property type="term" value="F:aspartic-type endopeptidase activity"/>
    <property type="evidence" value="ECO:0007669"/>
    <property type="project" value="InterPro"/>
</dbReference>